<dbReference type="RefSeq" id="WP_283868353.1">
    <property type="nucleotide sequence ID" value="NZ_CP126101.1"/>
</dbReference>
<feature type="transmembrane region" description="Helical" evidence="1">
    <location>
        <begin position="103"/>
        <end position="124"/>
    </location>
</feature>
<dbReference type="Proteomes" id="UP001178322">
    <property type="component" value="Chromosome"/>
</dbReference>
<organism evidence="2 3">
    <name type="scientific">Lysinibacillus pakistanensis</name>
    <dbReference type="NCBI Taxonomy" id="759811"/>
    <lineage>
        <taxon>Bacteria</taxon>
        <taxon>Bacillati</taxon>
        <taxon>Bacillota</taxon>
        <taxon>Bacilli</taxon>
        <taxon>Bacillales</taxon>
        <taxon>Bacillaceae</taxon>
        <taxon>Lysinibacillus</taxon>
    </lineage>
</organism>
<accession>A0AAX3WQZ9</accession>
<keyword evidence="1" id="KW-1133">Transmembrane helix</keyword>
<dbReference type="AlphaFoldDB" id="A0AAX3WQZ9"/>
<dbReference type="EMBL" id="CP126101">
    <property type="protein sequence ID" value="WHY49619.1"/>
    <property type="molecule type" value="Genomic_DNA"/>
</dbReference>
<proteinExistence type="predicted"/>
<keyword evidence="1" id="KW-0812">Transmembrane</keyword>
<protein>
    <submittedName>
        <fullName evidence="2">Uncharacterized protein</fullName>
    </submittedName>
</protein>
<sequence length="177" mass="19580">MTVKTSNYLKFLTSFVTIFLLSVIYFSENSNAEENSYVEENITHTVIEVDLDNNLSLNSLNDTLIEPFNGYTEIEVDKPIKHQGYLSNTILNQMKDRQSLQMAILDIIEAAAIPTGGGVSIAVAKAFNHGPTKLAEAALTGDHAYVVTVYASGVAPSLSVITYIYYTKQTLRFVYKP</sequence>
<keyword evidence="1" id="KW-0472">Membrane</keyword>
<evidence type="ECO:0000313" key="2">
    <source>
        <dbReference type="EMBL" id="WHY49619.1"/>
    </source>
</evidence>
<feature type="transmembrane region" description="Helical" evidence="1">
    <location>
        <begin position="144"/>
        <end position="166"/>
    </location>
</feature>
<name>A0AAX3WQZ9_9BACI</name>
<gene>
    <name evidence="2" type="ORF">QNH24_14875</name>
</gene>
<evidence type="ECO:0000256" key="1">
    <source>
        <dbReference type="SAM" id="Phobius"/>
    </source>
</evidence>
<evidence type="ECO:0000313" key="3">
    <source>
        <dbReference type="Proteomes" id="UP001178322"/>
    </source>
</evidence>
<reference evidence="2" key="1">
    <citation type="submission" date="2023-05" db="EMBL/GenBank/DDBJ databases">
        <title>Comparative genomics of Bacillaceae isolates and their secondary metabolite potential.</title>
        <authorList>
            <person name="Song L."/>
            <person name="Nielsen L.J."/>
            <person name="Mohite O."/>
            <person name="Xu X."/>
            <person name="Weber T."/>
            <person name="Kovacs A.T."/>
        </authorList>
    </citation>
    <scope>NUCLEOTIDE SEQUENCE</scope>
    <source>
        <strain evidence="2">LY1</strain>
    </source>
</reference>